<dbReference type="InterPro" id="IPR050738">
    <property type="entry name" value="Sulfatase"/>
</dbReference>
<dbReference type="RefSeq" id="WP_089769301.1">
    <property type="nucleotide sequence ID" value="NZ_FNPB01000016.1"/>
</dbReference>
<comment type="similarity">
    <text evidence="1">Belongs to the sulfatase family.</text>
</comment>
<dbReference type="STRING" id="660517.SAMN04487946_11614"/>
<proteinExistence type="inferred from homology"/>
<gene>
    <name evidence="4" type="ORF">SAMN04487946_11614</name>
</gene>
<feature type="region of interest" description="Disordered" evidence="2">
    <location>
        <begin position="430"/>
        <end position="456"/>
    </location>
</feature>
<sequence length="456" mass="51578">MIGNLAERIQSRIRGIDPGSASYVLNRVRDYRDSLVYNLQDQDVGNFNVENPKDVIIITVDCLRNDHTTSGGHKRDTTPYLSENFTHTEAISPASWTYSAVPSLLTGRYPHNHGARYDTDSMRDLSTSDPPYGVRDECLTIAEVLDSLGYNIWFGTAIEMAAIPLRGRIPSINRRHDADAEALISEVQEWWNQTQGPKFGYVHLGDPHEPLHQETIKKAEADQFGPIPDIDGLSRWRFRDTIRPTDEFEGYREGRELLYDSAIRYVDDCLSSIMEAVDDDTLIFVTGDHGEEFWEYYEFEKEHFDDPRGYYGTDHGHALVPPVIEVPIFTNQNITKTDGFASLVDIVPTVYSELSVSPVPDTDGISLTENFDRPVLSQEIAYGNNQLSVTHKGEHIITVPENGGVIHLDYDTFKEQNRTGRTDDLLDYLPDSKHVGEDSDVSAEARQRLEDLGYAE</sequence>
<evidence type="ECO:0000256" key="2">
    <source>
        <dbReference type="SAM" id="MobiDB-lite"/>
    </source>
</evidence>
<dbReference type="Pfam" id="PF00884">
    <property type="entry name" value="Sulfatase"/>
    <property type="match status" value="1"/>
</dbReference>
<evidence type="ECO:0000259" key="3">
    <source>
        <dbReference type="Pfam" id="PF00884"/>
    </source>
</evidence>
<name>A0A1H3JYJ7_9EURY</name>
<evidence type="ECO:0000313" key="5">
    <source>
        <dbReference type="Proteomes" id="UP000199170"/>
    </source>
</evidence>
<dbReference type="SUPFAM" id="SSF53649">
    <property type="entry name" value="Alkaline phosphatase-like"/>
    <property type="match status" value="1"/>
</dbReference>
<dbReference type="OrthoDB" id="3164at2157"/>
<dbReference type="PANTHER" id="PTHR42693:SF33">
    <property type="entry name" value="ARYLSULFATASE"/>
    <property type="match status" value="1"/>
</dbReference>
<dbReference type="EMBL" id="FNPB01000016">
    <property type="protein sequence ID" value="SDY44575.1"/>
    <property type="molecule type" value="Genomic_DNA"/>
</dbReference>
<protein>
    <submittedName>
        <fullName evidence="4">Arylsulfatase A</fullName>
    </submittedName>
</protein>
<dbReference type="InterPro" id="IPR000917">
    <property type="entry name" value="Sulfatase_N"/>
</dbReference>
<evidence type="ECO:0000256" key="1">
    <source>
        <dbReference type="ARBA" id="ARBA00008779"/>
    </source>
</evidence>
<accession>A0A1H3JYJ7</accession>
<reference evidence="5" key="1">
    <citation type="submission" date="2016-10" db="EMBL/GenBank/DDBJ databases">
        <authorList>
            <person name="Varghese N."/>
            <person name="Submissions S."/>
        </authorList>
    </citation>
    <scope>NUCLEOTIDE SEQUENCE [LARGE SCALE GENOMIC DNA]</scope>
    <source>
        <strain evidence="5">CGMCC 1.10118</strain>
    </source>
</reference>
<dbReference type="PANTHER" id="PTHR42693">
    <property type="entry name" value="ARYLSULFATASE FAMILY MEMBER"/>
    <property type="match status" value="1"/>
</dbReference>
<feature type="domain" description="Sulfatase N-terminal" evidence="3">
    <location>
        <begin position="54"/>
        <end position="351"/>
    </location>
</feature>
<evidence type="ECO:0000313" key="4">
    <source>
        <dbReference type="EMBL" id="SDY44575.1"/>
    </source>
</evidence>
<keyword evidence="5" id="KW-1185">Reference proteome</keyword>
<organism evidence="4 5">
    <name type="scientific">Halobellus clavatus</name>
    <dbReference type="NCBI Taxonomy" id="660517"/>
    <lineage>
        <taxon>Archaea</taxon>
        <taxon>Methanobacteriati</taxon>
        <taxon>Methanobacteriota</taxon>
        <taxon>Stenosarchaea group</taxon>
        <taxon>Halobacteria</taxon>
        <taxon>Halobacteriales</taxon>
        <taxon>Haloferacaceae</taxon>
        <taxon>Halobellus</taxon>
    </lineage>
</organism>
<dbReference type="Gene3D" id="3.40.720.10">
    <property type="entry name" value="Alkaline Phosphatase, subunit A"/>
    <property type="match status" value="1"/>
</dbReference>
<dbReference type="AlphaFoldDB" id="A0A1H3JYJ7"/>
<dbReference type="GO" id="GO:0004065">
    <property type="term" value="F:arylsulfatase activity"/>
    <property type="evidence" value="ECO:0007669"/>
    <property type="project" value="TreeGrafter"/>
</dbReference>
<dbReference type="InterPro" id="IPR017850">
    <property type="entry name" value="Alkaline_phosphatase_core_sf"/>
</dbReference>
<dbReference type="Proteomes" id="UP000199170">
    <property type="component" value="Unassembled WGS sequence"/>
</dbReference>